<evidence type="ECO:0000256" key="5">
    <source>
        <dbReference type="ARBA" id="ARBA00023027"/>
    </source>
</evidence>
<feature type="domain" description="Isopropylmalate dehydrogenase-like" evidence="7">
    <location>
        <begin position="5"/>
        <end position="355"/>
    </location>
</feature>
<keyword evidence="3" id="KW-0479">Metal-binding</keyword>
<evidence type="ECO:0000256" key="6">
    <source>
        <dbReference type="ARBA" id="ARBA00023211"/>
    </source>
</evidence>
<keyword evidence="9" id="KW-1185">Reference proteome</keyword>
<accession>A0ABP8HEV6</accession>
<evidence type="ECO:0000256" key="2">
    <source>
        <dbReference type="ARBA" id="ARBA00001946"/>
    </source>
</evidence>
<evidence type="ECO:0000256" key="4">
    <source>
        <dbReference type="ARBA" id="ARBA00023002"/>
    </source>
</evidence>
<dbReference type="RefSeq" id="WP_345251207.1">
    <property type="nucleotide sequence ID" value="NZ_BAABFO010000019.1"/>
</dbReference>
<dbReference type="PANTHER" id="PTHR43275:SF1">
    <property type="entry name" value="D-MALATE DEHYDROGENASE [DECARBOXYLATING]"/>
    <property type="match status" value="1"/>
</dbReference>
<dbReference type="Proteomes" id="UP001501671">
    <property type="component" value="Unassembled WGS sequence"/>
</dbReference>
<dbReference type="Pfam" id="PF00180">
    <property type="entry name" value="Iso_dh"/>
    <property type="match status" value="1"/>
</dbReference>
<protein>
    <submittedName>
        <fullName evidence="8">Isocitrate/isopropylmalate dehydrogenase family protein</fullName>
    </submittedName>
</protein>
<reference evidence="9" key="1">
    <citation type="journal article" date="2019" name="Int. J. Syst. Evol. Microbiol.">
        <title>The Global Catalogue of Microorganisms (GCM) 10K type strain sequencing project: providing services to taxonomists for standard genome sequencing and annotation.</title>
        <authorList>
            <consortium name="The Broad Institute Genomics Platform"/>
            <consortium name="The Broad Institute Genome Sequencing Center for Infectious Disease"/>
            <person name="Wu L."/>
            <person name="Ma J."/>
        </authorList>
    </citation>
    <scope>NUCLEOTIDE SEQUENCE [LARGE SCALE GENOMIC DNA]</scope>
    <source>
        <strain evidence="9">JCM 17666</strain>
    </source>
</reference>
<keyword evidence="5" id="KW-0520">NAD</keyword>
<evidence type="ECO:0000259" key="7">
    <source>
        <dbReference type="SMART" id="SM01329"/>
    </source>
</evidence>
<dbReference type="Gene3D" id="3.40.718.10">
    <property type="entry name" value="Isopropylmalate Dehydrogenase"/>
    <property type="match status" value="1"/>
</dbReference>
<dbReference type="InterPro" id="IPR019818">
    <property type="entry name" value="IsoCit/isopropylmalate_DH_CS"/>
</dbReference>
<dbReference type="InterPro" id="IPR024084">
    <property type="entry name" value="IsoPropMal-DH-like_dom"/>
</dbReference>
<proteinExistence type="predicted"/>
<evidence type="ECO:0000313" key="8">
    <source>
        <dbReference type="EMBL" id="GAA4338398.1"/>
    </source>
</evidence>
<dbReference type="EMBL" id="BAABFO010000019">
    <property type="protein sequence ID" value="GAA4338398.1"/>
    <property type="molecule type" value="Genomic_DNA"/>
</dbReference>
<gene>
    <name evidence="8" type="ORF">GCM10023144_35410</name>
</gene>
<comment type="cofactor">
    <cofactor evidence="2">
        <name>Mg(2+)</name>
        <dbReference type="ChEBI" id="CHEBI:18420"/>
    </cofactor>
</comment>
<dbReference type="PROSITE" id="PS00470">
    <property type="entry name" value="IDH_IMDH"/>
    <property type="match status" value="1"/>
</dbReference>
<comment type="caution">
    <text evidence="8">The sequence shown here is derived from an EMBL/GenBank/DDBJ whole genome shotgun (WGS) entry which is preliminary data.</text>
</comment>
<comment type="cofactor">
    <cofactor evidence="1">
        <name>Mn(2+)</name>
        <dbReference type="ChEBI" id="CHEBI:29035"/>
    </cofactor>
</comment>
<organism evidence="8 9">
    <name type="scientific">Pigmentiphaga soli</name>
    <dbReference type="NCBI Taxonomy" id="1007095"/>
    <lineage>
        <taxon>Bacteria</taxon>
        <taxon>Pseudomonadati</taxon>
        <taxon>Pseudomonadota</taxon>
        <taxon>Betaproteobacteria</taxon>
        <taxon>Burkholderiales</taxon>
        <taxon>Alcaligenaceae</taxon>
        <taxon>Pigmentiphaga</taxon>
    </lineage>
</organism>
<dbReference type="SMART" id="SM01329">
    <property type="entry name" value="Iso_dh"/>
    <property type="match status" value="1"/>
</dbReference>
<evidence type="ECO:0000256" key="3">
    <source>
        <dbReference type="ARBA" id="ARBA00022723"/>
    </source>
</evidence>
<evidence type="ECO:0000313" key="9">
    <source>
        <dbReference type="Proteomes" id="UP001501671"/>
    </source>
</evidence>
<dbReference type="PANTHER" id="PTHR43275">
    <property type="entry name" value="D-MALATE DEHYDROGENASE [DECARBOXYLATING]"/>
    <property type="match status" value="1"/>
</dbReference>
<keyword evidence="6" id="KW-0464">Manganese</keyword>
<dbReference type="SUPFAM" id="SSF53659">
    <property type="entry name" value="Isocitrate/Isopropylmalate dehydrogenase-like"/>
    <property type="match status" value="1"/>
</dbReference>
<evidence type="ECO:0000256" key="1">
    <source>
        <dbReference type="ARBA" id="ARBA00001936"/>
    </source>
</evidence>
<keyword evidence="4" id="KW-0560">Oxidoreductase</keyword>
<dbReference type="InterPro" id="IPR050501">
    <property type="entry name" value="ICDH/IPMDH"/>
</dbReference>
<name>A0ABP8HEV6_9BURK</name>
<sequence length="364" mass="39002">MESYRIAVLPGDGIGIEVMHAAAAVLETVQRRIGRILQLQWLPAGAQHYLDSGVALPDATLRHCEQADAILFGAMGLPHVHGADGTEIIPQIDLRMHLDLYAGVRPIRTFEGLPTPLARPEAAHIDLVLVRENTEGLFYARGRGDVRGDDEVRDTMRITRQGTARICEFAFRLAERRAARSGRRGRVTNVDKANVFASMAFFRKVFEEVAARHPQIAADSGYVDAMALNLVMKPWTYDVLVTENMFGDILSDLIAALVGGMGMAPSGDIGDRYGLFQPAHGTAPDIAGQGKANPTAMLLSAAMMLEWLAGRSGDAALADGAAMIQHAVEQVFASGQVRPMEFGGTDGTAAIAQAVAGALRPAHA</sequence>